<keyword evidence="5" id="KW-0128">Catecholamine metabolism</keyword>
<dbReference type="AlphaFoldDB" id="A0A319E5U9"/>
<name>A0A319E5U9_9EURO</name>
<evidence type="ECO:0000313" key="7">
    <source>
        <dbReference type="EMBL" id="PYH86472.1"/>
    </source>
</evidence>
<dbReference type="Proteomes" id="UP000248340">
    <property type="component" value="Unassembled WGS sequence"/>
</dbReference>
<dbReference type="EMBL" id="KZ821676">
    <property type="protein sequence ID" value="PYH86472.1"/>
    <property type="molecule type" value="Genomic_DNA"/>
</dbReference>
<dbReference type="InterPro" id="IPR002935">
    <property type="entry name" value="SAM_O-MeTrfase"/>
</dbReference>
<evidence type="ECO:0000256" key="6">
    <source>
        <dbReference type="ARBA" id="ARBA00023453"/>
    </source>
</evidence>
<protein>
    <recommendedName>
        <fullName evidence="1">catechol O-methyltransferase</fullName>
        <ecNumber evidence="1">2.1.1.6</ecNumber>
    </recommendedName>
</protein>
<sequence>MSSIRPRIRPSLIPSAIRRGGSRALKFAGYPRFESPSLHPNLVTTAKYPLIRFLSTSRHPSLTMSDNTYVAPLHPRPGGSREDGREFKLLHFIYDQPNRDEIQGNPQKVLDLIDEFAQTYHFMNIGPDKGKFITEIIAERKPEVMIELGGYVGYSAILFGDAVRRAGGKRYYSLELNPEYAAIANMLLDLAGLRDFVRIIVGRSDLSLHKLFNSGEVKQVDVLFIDHYKPAYTTDLKLCEQLGKIVPEVSVVIADNVLYPGNPPYLEYVRSTVEQKREAAKKGPERTYNKEGIPDRTVQSFLGADATPQFDIIGNPNLVYESKLVKPETIRDAIEVTLCVGVQE</sequence>
<dbReference type="GO" id="GO:0006584">
    <property type="term" value="P:catecholamine metabolic process"/>
    <property type="evidence" value="ECO:0007669"/>
    <property type="project" value="UniProtKB-KW"/>
</dbReference>
<dbReference type="SUPFAM" id="SSF53335">
    <property type="entry name" value="S-adenosyl-L-methionine-dependent methyltransferases"/>
    <property type="match status" value="1"/>
</dbReference>
<keyword evidence="2 7" id="KW-0489">Methyltransferase</keyword>
<dbReference type="InterPro" id="IPR029063">
    <property type="entry name" value="SAM-dependent_MTases_sf"/>
</dbReference>
<dbReference type="GO" id="GO:0032259">
    <property type="term" value="P:methylation"/>
    <property type="evidence" value="ECO:0007669"/>
    <property type="project" value="UniProtKB-KW"/>
</dbReference>
<evidence type="ECO:0000256" key="3">
    <source>
        <dbReference type="ARBA" id="ARBA00022679"/>
    </source>
</evidence>
<dbReference type="STRING" id="1448315.A0A319E5U9"/>
<dbReference type="Pfam" id="PF01596">
    <property type="entry name" value="Methyltransf_3"/>
    <property type="match status" value="1"/>
</dbReference>
<keyword evidence="4" id="KW-0949">S-adenosyl-L-methionine</keyword>
<reference evidence="7 8" key="1">
    <citation type="submission" date="2016-12" db="EMBL/GenBank/DDBJ databases">
        <title>The genomes of Aspergillus section Nigri reveals drivers in fungal speciation.</title>
        <authorList>
            <consortium name="DOE Joint Genome Institute"/>
            <person name="Vesth T.C."/>
            <person name="Nybo J."/>
            <person name="Theobald S."/>
            <person name="Brandl J."/>
            <person name="Frisvad J.C."/>
            <person name="Nielsen K.F."/>
            <person name="Lyhne E.K."/>
            <person name="Kogle M.E."/>
            <person name="Kuo A."/>
            <person name="Riley R."/>
            <person name="Clum A."/>
            <person name="Nolan M."/>
            <person name="Lipzen A."/>
            <person name="Salamov A."/>
            <person name="Henrissat B."/>
            <person name="Wiebenga A."/>
            <person name="De Vries R.P."/>
            <person name="Grigoriev I.V."/>
            <person name="Mortensen U.H."/>
            <person name="Andersen M.R."/>
            <person name="Baker S.E."/>
        </authorList>
    </citation>
    <scope>NUCLEOTIDE SEQUENCE [LARGE SCALE GENOMIC DNA]</scope>
    <source>
        <strain evidence="7 8">CBS 121591</strain>
    </source>
</reference>
<evidence type="ECO:0000313" key="8">
    <source>
        <dbReference type="Proteomes" id="UP000248340"/>
    </source>
</evidence>
<dbReference type="PANTHER" id="PTHR43836:SF8">
    <property type="entry name" value="PUTATIVE (AFU_ORTHOLOGUE AFUA_5G06990)-RELATED"/>
    <property type="match status" value="1"/>
</dbReference>
<dbReference type="RefSeq" id="XP_025496672.1">
    <property type="nucleotide sequence ID" value="XM_025634078.1"/>
</dbReference>
<dbReference type="OrthoDB" id="186626at2759"/>
<dbReference type="VEuPathDB" id="FungiDB:BO82DRAFT_350176"/>
<keyword evidence="3 7" id="KW-0808">Transferase</keyword>
<gene>
    <name evidence="7" type="ORF">BO82DRAFT_350176</name>
</gene>
<dbReference type="GO" id="GO:0008171">
    <property type="term" value="F:O-methyltransferase activity"/>
    <property type="evidence" value="ECO:0007669"/>
    <property type="project" value="InterPro"/>
</dbReference>
<evidence type="ECO:0000256" key="5">
    <source>
        <dbReference type="ARBA" id="ARBA00022939"/>
    </source>
</evidence>
<dbReference type="PANTHER" id="PTHR43836">
    <property type="entry name" value="CATECHOL O-METHYLTRANSFERASE 1-RELATED"/>
    <property type="match status" value="1"/>
</dbReference>
<evidence type="ECO:0000256" key="1">
    <source>
        <dbReference type="ARBA" id="ARBA00012880"/>
    </source>
</evidence>
<dbReference type="PROSITE" id="PS51682">
    <property type="entry name" value="SAM_OMT_I"/>
    <property type="match status" value="1"/>
</dbReference>
<proteinExistence type="inferred from homology"/>
<accession>A0A319E5U9</accession>
<keyword evidence="8" id="KW-1185">Reference proteome</keyword>
<evidence type="ECO:0000256" key="2">
    <source>
        <dbReference type="ARBA" id="ARBA00022603"/>
    </source>
</evidence>
<dbReference type="GeneID" id="37136819"/>
<dbReference type="Gene3D" id="3.40.50.150">
    <property type="entry name" value="Vaccinia Virus protein VP39"/>
    <property type="match status" value="1"/>
</dbReference>
<dbReference type="EC" id="2.1.1.6" evidence="1"/>
<organism evidence="7 8">
    <name type="scientific">Aspergillus uvarum CBS 121591</name>
    <dbReference type="NCBI Taxonomy" id="1448315"/>
    <lineage>
        <taxon>Eukaryota</taxon>
        <taxon>Fungi</taxon>
        <taxon>Dikarya</taxon>
        <taxon>Ascomycota</taxon>
        <taxon>Pezizomycotina</taxon>
        <taxon>Eurotiomycetes</taxon>
        <taxon>Eurotiomycetidae</taxon>
        <taxon>Eurotiales</taxon>
        <taxon>Aspergillaceae</taxon>
        <taxon>Aspergillus</taxon>
        <taxon>Aspergillus subgen. Circumdati</taxon>
    </lineage>
</organism>
<evidence type="ECO:0000256" key="4">
    <source>
        <dbReference type="ARBA" id="ARBA00022691"/>
    </source>
</evidence>
<comment type="similarity">
    <text evidence="6">Belongs to the class I-like SAM-binding methyltransferase superfamily. Cation-dependent O-methyltransferase family.</text>
</comment>